<evidence type="ECO:0000313" key="1">
    <source>
        <dbReference type="EMBL" id="PSK97612.1"/>
    </source>
</evidence>
<proteinExistence type="predicted"/>
<sequence length="55" mass="6019">MRIFNSLVQSSLLEDLVFSAELVPQSGINGDIVVLTDLFLPQRAQRVFARGAQAS</sequence>
<protein>
    <submittedName>
        <fullName evidence="1">Uncharacterized protein</fullName>
    </submittedName>
</protein>
<dbReference type="AlphaFoldDB" id="A0A2P8DK56"/>
<dbReference type="Proteomes" id="UP000240708">
    <property type="component" value="Unassembled WGS sequence"/>
</dbReference>
<gene>
    <name evidence="1" type="ORF">CLV48_12129</name>
</gene>
<accession>A0A2P8DK56</accession>
<organism evidence="1 2">
    <name type="scientific">Cecembia rubra</name>
    <dbReference type="NCBI Taxonomy" id="1485585"/>
    <lineage>
        <taxon>Bacteria</taxon>
        <taxon>Pseudomonadati</taxon>
        <taxon>Bacteroidota</taxon>
        <taxon>Cytophagia</taxon>
        <taxon>Cytophagales</taxon>
        <taxon>Cyclobacteriaceae</taxon>
        <taxon>Cecembia</taxon>
    </lineage>
</organism>
<evidence type="ECO:0000313" key="2">
    <source>
        <dbReference type="Proteomes" id="UP000240708"/>
    </source>
</evidence>
<reference evidence="1 2" key="1">
    <citation type="submission" date="2018-03" db="EMBL/GenBank/DDBJ databases">
        <title>Genomic Encyclopedia of Archaeal and Bacterial Type Strains, Phase II (KMG-II): from individual species to whole genera.</title>
        <authorList>
            <person name="Goeker M."/>
        </authorList>
    </citation>
    <scope>NUCLEOTIDE SEQUENCE [LARGE SCALE GENOMIC DNA]</scope>
    <source>
        <strain evidence="1 2">DSM 28057</strain>
    </source>
</reference>
<feature type="non-terminal residue" evidence="1">
    <location>
        <position position="55"/>
    </location>
</feature>
<comment type="caution">
    <text evidence="1">The sequence shown here is derived from an EMBL/GenBank/DDBJ whole genome shotgun (WGS) entry which is preliminary data.</text>
</comment>
<name>A0A2P8DK56_9BACT</name>
<dbReference type="EMBL" id="PYGF01000021">
    <property type="protein sequence ID" value="PSK97612.1"/>
    <property type="molecule type" value="Genomic_DNA"/>
</dbReference>
<keyword evidence="2" id="KW-1185">Reference proteome</keyword>